<protein>
    <submittedName>
        <fullName evidence="3">HAMP domain-containing protein</fullName>
    </submittedName>
</protein>
<dbReference type="InterPro" id="IPR003660">
    <property type="entry name" value="HAMP_dom"/>
</dbReference>
<evidence type="ECO:0000259" key="2">
    <source>
        <dbReference type="PROSITE" id="PS50885"/>
    </source>
</evidence>
<evidence type="ECO:0000259" key="1">
    <source>
        <dbReference type="PROSITE" id="PS50125"/>
    </source>
</evidence>
<dbReference type="CDD" id="cd06225">
    <property type="entry name" value="HAMP"/>
    <property type="match status" value="1"/>
</dbReference>
<dbReference type="SMART" id="SM00304">
    <property type="entry name" value="HAMP"/>
    <property type="match status" value="1"/>
</dbReference>
<reference evidence="3" key="1">
    <citation type="submission" date="2020-07" db="EMBL/GenBank/DDBJ databases">
        <title>Huge and variable diversity of episymbiotic CPR bacteria and DPANN archaea in groundwater ecosystems.</title>
        <authorList>
            <person name="He C.Y."/>
            <person name="Keren R."/>
            <person name="Whittaker M."/>
            <person name="Farag I.F."/>
            <person name="Doudna J."/>
            <person name="Cate J.H.D."/>
            <person name="Banfield J.F."/>
        </authorList>
    </citation>
    <scope>NUCLEOTIDE SEQUENCE</scope>
    <source>
        <strain evidence="3">NC_groundwater_1664_Pr3_B-0.1um_52_9</strain>
    </source>
</reference>
<dbReference type="CDD" id="cd07302">
    <property type="entry name" value="CHD"/>
    <property type="match status" value="1"/>
</dbReference>
<accession>A0A9D6Z8X5</accession>
<comment type="caution">
    <text evidence="3">The sequence shown here is derived from an EMBL/GenBank/DDBJ whole genome shotgun (WGS) entry which is preliminary data.</text>
</comment>
<dbReference type="AlphaFoldDB" id="A0A9D6Z8X5"/>
<dbReference type="GO" id="GO:0004016">
    <property type="term" value="F:adenylate cyclase activity"/>
    <property type="evidence" value="ECO:0007669"/>
    <property type="project" value="UniProtKB-ARBA"/>
</dbReference>
<dbReference type="GO" id="GO:0016020">
    <property type="term" value="C:membrane"/>
    <property type="evidence" value="ECO:0007669"/>
    <property type="project" value="InterPro"/>
</dbReference>
<dbReference type="Pfam" id="PF00211">
    <property type="entry name" value="Guanylate_cyc"/>
    <property type="match status" value="1"/>
</dbReference>
<proteinExistence type="predicted"/>
<dbReference type="GO" id="GO:0035556">
    <property type="term" value="P:intracellular signal transduction"/>
    <property type="evidence" value="ECO:0007669"/>
    <property type="project" value="InterPro"/>
</dbReference>
<dbReference type="InterPro" id="IPR029787">
    <property type="entry name" value="Nucleotide_cyclase"/>
</dbReference>
<dbReference type="EMBL" id="JACRDE010000622">
    <property type="protein sequence ID" value="MBI5252541.1"/>
    <property type="molecule type" value="Genomic_DNA"/>
</dbReference>
<dbReference type="GO" id="GO:0009190">
    <property type="term" value="P:cyclic nucleotide biosynthetic process"/>
    <property type="evidence" value="ECO:0007669"/>
    <property type="project" value="InterPro"/>
</dbReference>
<name>A0A9D6Z8X5_9BACT</name>
<dbReference type="PANTHER" id="PTHR43081">
    <property type="entry name" value="ADENYLATE CYCLASE, TERMINAL-DIFFERENTIATION SPECIFIC-RELATED"/>
    <property type="match status" value="1"/>
</dbReference>
<dbReference type="PROSITE" id="PS50125">
    <property type="entry name" value="GUANYLATE_CYCLASE_2"/>
    <property type="match status" value="1"/>
</dbReference>
<dbReference type="SUPFAM" id="SSF55073">
    <property type="entry name" value="Nucleotide cyclase"/>
    <property type="match status" value="1"/>
</dbReference>
<feature type="domain" description="HAMP" evidence="2">
    <location>
        <begin position="302"/>
        <end position="354"/>
    </location>
</feature>
<sequence length="581" mass="64604">MIFSLQRRFLLLLLLPVALILLAVGFTGWFFARSFLLDQWVDTTRVKLEKVAHQINMQLNEKLDLINLISKANDLPTGGVTQAFLVQQLIEKEGVRFVDIEVPEGADDGLSIGKDPKDYGSGIVEGLYTMELCGDFGFCAPIMDPGALDRSLRIVKILGHGDSGPMKRLVVRISFDSFLNPIREMGVWGGNSACLVTSTGQFLAHTDKAIADRKRLGDNGDPFEIRLLDQIRHKDFGTLLGEGHPPDVVAGFHKIPSLNWYIVVFSSGSEVLEPVRQFRNYYALAGFACLAVILLLIRLTTRRVGRSIAEISAAAEKVEGGDYSEKLPVDGTDEIGQLNRSFNHMIEGLKQRDLIEHTFGRYVDKKVAKELMSRPEALRLGGEKRTVTIMMSDIRNFTGLSEKLQPEDVIKLLNRYFARMIAVIEHYKGIIVDFYGDSILVFFNGLEADVPARAMDAVRCALEMQHEMRSFNKEKRSSKLPVLQMGIGVHTGEVIVGNIGTESRAKYGIVGADVNLTDRIQATASAGKVVISEKTYEMIADQLNVSLEFNACLKGVEDQKQLYEIDSVEDNNAENSENPEN</sequence>
<organism evidence="3 4">
    <name type="scientific">Desulfomonile tiedjei</name>
    <dbReference type="NCBI Taxonomy" id="2358"/>
    <lineage>
        <taxon>Bacteria</taxon>
        <taxon>Pseudomonadati</taxon>
        <taxon>Thermodesulfobacteriota</taxon>
        <taxon>Desulfomonilia</taxon>
        <taxon>Desulfomonilales</taxon>
        <taxon>Desulfomonilaceae</taxon>
        <taxon>Desulfomonile</taxon>
    </lineage>
</organism>
<evidence type="ECO:0000313" key="3">
    <source>
        <dbReference type="EMBL" id="MBI5252541.1"/>
    </source>
</evidence>
<dbReference type="Gene3D" id="1.10.8.500">
    <property type="entry name" value="HAMP domain in histidine kinase"/>
    <property type="match status" value="1"/>
</dbReference>
<feature type="domain" description="Guanylate cyclase" evidence="1">
    <location>
        <begin position="388"/>
        <end position="521"/>
    </location>
</feature>
<evidence type="ECO:0000313" key="4">
    <source>
        <dbReference type="Proteomes" id="UP000807825"/>
    </source>
</evidence>
<dbReference type="InterPro" id="IPR050697">
    <property type="entry name" value="Adenylyl/Guanylyl_Cyclase_3/4"/>
</dbReference>
<dbReference type="InterPro" id="IPR001054">
    <property type="entry name" value="A/G_cyclase"/>
</dbReference>
<dbReference type="Pfam" id="PF00672">
    <property type="entry name" value="HAMP"/>
    <property type="match status" value="1"/>
</dbReference>
<dbReference type="PROSITE" id="PS50885">
    <property type="entry name" value="HAMP"/>
    <property type="match status" value="1"/>
</dbReference>
<gene>
    <name evidence="3" type="ORF">HY912_23855</name>
</gene>
<dbReference type="SMART" id="SM00044">
    <property type="entry name" value="CYCc"/>
    <property type="match status" value="1"/>
</dbReference>
<dbReference type="SUPFAM" id="SSF158472">
    <property type="entry name" value="HAMP domain-like"/>
    <property type="match status" value="1"/>
</dbReference>
<dbReference type="PANTHER" id="PTHR43081:SF1">
    <property type="entry name" value="ADENYLATE CYCLASE, TERMINAL-DIFFERENTIATION SPECIFIC"/>
    <property type="match status" value="1"/>
</dbReference>
<dbReference type="Gene3D" id="3.30.450.20">
    <property type="entry name" value="PAS domain"/>
    <property type="match status" value="1"/>
</dbReference>
<dbReference type="Gene3D" id="3.30.70.1230">
    <property type="entry name" value="Nucleotide cyclase"/>
    <property type="match status" value="1"/>
</dbReference>
<dbReference type="Proteomes" id="UP000807825">
    <property type="component" value="Unassembled WGS sequence"/>
</dbReference>